<evidence type="ECO:0000313" key="6">
    <source>
        <dbReference type="EMBL" id="OBY64984.1"/>
    </source>
</evidence>
<dbReference type="GO" id="GO:0017004">
    <property type="term" value="P:cytochrome complex assembly"/>
    <property type="evidence" value="ECO:0007669"/>
    <property type="project" value="UniProtKB-KW"/>
</dbReference>
<evidence type="ECO:0000256" key="2">
    <source>
        <dbReference type="ARBA" id="ARBA00022748"/>
    </source>
</evidence>
<reference evidence="7" key="1">
    <citation type="submission" date="2016-02" db="EMBL/GenBank/DDBJ databases">
        <authorList>
            <person name="Shin S.-K."/>
            <person name="Yi H."/>
            <person name="Kim E."/>
        </authorList>
    </citation>
    <scope>NUCLEOTIDE SEQUENCE [LARGE SCALE GENOMIC DNA]</scope>
    <source>
        <strain evidence="7">LPB0003</strain>
    </source>
</reference>
<dbReference type="AlphaFoldDB" id="A0A1B8TZJ7"/>
<proteinExistence type="predicted"/>
<evidence type="ECO:0000313" key="7">
    <source>
        <dbReference type="Proteomes" id="UP000092584"/>
    </source>
</evidence>
<keyword evidence="7" id="KW-1185">Reference proteome</keyword>
<dbReference type="PANTHER" id="PTHR42852">
    <property type="entry name" value="THIOL:DISULFIDE INTERCHANGE PROTEIN DSBE"/>
    <property type="match status" value="1"/>
</dbReference>
<dbReference type="Gene3D" id="3.40.30.10">
    <property type="entry name" value="Glutaredoxin"/>
    <property type="match status" value="1"/>
</dbReference>
<evidence type="ECO:0000256" key="4">
    <source>
        <dbReference type="ARBA" id="ARBA00023284"/>
    </source>
</evidence>
<protein>
    <submittedName>
        <fullName evidence="6">Redoxin</fullName>
    </submittedName>
</protein>
<dbReference type="PROSITE" id="PS51257">
    <property type="entry name" value="PROKAR_LIPOPROTEIN"/>
    <property type="match status" value="1"/>
</dbReference>
<dbReference type="InterPro" id="IPR050553">
    <property type="entry name" value="Thioredoxin_ResA/DsbE_sf"/>
</dbReference>
<keyword evidence="3" id="KW-1015">Disulfide bond</keyword>
<dbReference type="Proteomes" id="UP000092584">
    <property type="component" value="Unassembled WGS sequence"/>
</dbReference>
<name>A0A1B8TZJ7_9FLAO</name>
<dbReference type="STRING" id="1774273.LPB03_06260"/>
<dbReference type="Pfam" id="PF13905">
    <property type="entry name" value="Thioredoxin_8"/>
    <property type="match status" value="1"/>
</dbReference>
<dbReference type="InterPro" id="IPR012336">
    <property type="entry name" value="Thioredoxin-like_fold"/>
</dbReference>
<dbReference type="EMBL" id="LSFM01000021">
    <property type="protein sequence ID" value="OBY64984.1"/>
    <property type="molecule type" value="Genomic_DNA"/>
</dbReference>
<keyword evidence="4" id="KW-0676">Redox-active center</keyword>
<evidence type="ECO:0000256" key="3">
    <source>
        <dbReference type="ARBA" id="ARBA00023157"/>
    </source>
</evidence>
<organism evidence="6 7">
    <name type="scientific">Polaribacter vadi</name>
    <dbReference type="NCBI Taxonomy" id="1774273"/>
    <lineage>
        <taxon>Bacteria</taxon>
        <taxon>Pseudomonadati</taxon>
        <taxon>Bacteroidota</taxon>
        <taxon>Flavobacteriia</taxon>
        <taxon>Flavobacteriales</taxon>
        <taxon>Flavobacteriaceae</taxon>
    </lineage>
</organism>
<dbReference type="SUPFAM" id="SSF52833">
    <property type="entry name" value="Thioredoxin-like"/>
    <property type="match status" value="1"/>
</dbReference>
<dbReference type="InterPro" id="IPR013766">
    <property type="entry name" value="Thioredoxin_domain"/>
</dbReference>
<comment type="caution">
    <text evidence="6">The sequence shown here is derived from an EMBL/GenBank/DDBJ whole genome shotgun (WGS) entry which is preliminary data.</text>
</comment>
<dbReference type="KEGG" id="pob:LPB03_06260"/>
<sequence>MKKIFLLLIIVFVSCSEDPKEFSEEANLEMLIGLDDSKITLREVLYQQKGKKIFIDVWASWCKDCIAGFPKVKELQKEFPDVVFLYLSVDISNPSWKRAIEKYNLVGEHYNLPKGMNEGDFVDFINLNWISRYMVIDEKGQIQLFKATDPSDKKIIKALKHAK</sequence>
<dbReference type="OrthoDB" id="1098640at2"/>
<dbReference type="GO" id="GO:0030313">
    <property type="term" value="C:cell envelope"/>
    <property type="evidence" value="ECO:0007669"/>
    <property type="project" value="UniProtKB-SubCell"/>
</dbReference>
<dbReference type="PANTHER" id="PTHR42852:SF6">
    <property type="entry name" value="THIOL:DISULFIDE INTERCHANGE PROTEIN DSBE"/>
    <property type="match status" value="1"/>
</dbReference>
<dbReference type="RefSeq" id="WP_065318737.1">
    <property type="nucleotide sequence ID" value="NZ_CP017477.1"/>
</dbReference>
<comment type="subcellular location">
    <subcellularLocation>
        <location evidence="1">Cell envelope</location>
    </subcellularLocation>
</comment>
<accession>A0A1B8TZJ7</accession>
<feature type="domain" description="Thioredoxin" evidence="5">
    <location>
        <begin position="19"/>
        <end position="163"/>
    </location>
</feature>
<keyword evidence="2" id="KW-0201">Cytochrome c-type biogenesis</keyword>
<evidence type="ECO:0000256" key="1">
    <source>
        <dbReference type="ARBA" id="ARBA00004196"/>
    </source>
</evidence>
<evidence type="ECO:0000259" key="5">
    <source>
        <dbReference type="PROSITE" id="PS51352"/>
    </source>
</evidence>
<gene>
    <name evidence="6" type="ORF">LPB3_06225</name>
</gene>
<dbReference type="InterPro" id="IPR036249">
    <property type="entry name" value="Thioredoxin-like_sf"/>
</dbReference>
<dbReference type="CDD" id="cd02966">
    <property type="entry name" value="TlpA_like_family"/>
    <property type="match status" value="1"/>
</dbReference>
<dbReference type="PROSITE" id="PS51352">
    <property type="entry name" value="THIOREDOXIN_2"/>
    <property type="match status" value="1"/>
</dbReference>